<dbReference type="Gene3D" id="3.90.1150.200">
    <property type="match status" value="1"/>
</dbReference>
<protein>
    <recommendedName>
        <fullName evidence="1">YdhG-like domain-containing protein</fullName>
    </recommendedName>
</protein>
<organism evidence="2 3">
    <name type="scientific">Intrasporangium calvum (strain ATCC 23552 / DSM 43043 / JCM 3097 / NBRC 12989 / NCIMB 10167 / NRRL B-3866 / 7 KIP)</name>
    <dbReference type="NCBI Taxonomy" id="710696"/>
    <lineage>
        <taxon>Bacteria</taxon>
        <taxon>Bacillati</taxon>
        <taxon>Actinomycetota</taxon>
        <taxon>Actinomycetes</taxon>
        <taxon>Micrococcales</taxon>
        <taxon>Intrasporangiaceae</taxon>
        <taxon>Intrasporangium</taxon>
    </lineage>
</organism>
<dbReference type="eggNOG" id="COG5646">
    <property type="taxonomic scope" value="Bacteria"/>
</dbReference>
<dbReference type="Pfam" id="PF08818">
    <property type="entry name" value="DUF1801"/>
    <property type="match status" value="1"/>
</dbReference>
<dbReference type="InterPro" id="IPR014922">
    <property type="entry name" value="YdhG-like"/>
</dbReference>
<evidence type="ECO:0000313" key="3">
    <source>
        <dbReference type="Proteomes" id="UP000008914"/>
    </source>
</evidence>
<gene>
    <name evidence="2" type="ordered locus">Intca_2730</name>
</gene>
<evidence type="ECO:0000313" key="2">
    <source>
        <dbReference type="EMBL" id="ADU49231.1"/>
    </source>
</evidence>
<accession>E6S956</accession>
<dbReference type="STRING" id="710696.Intca_2730"/>
<dbReference type="EMBL" id="CP002343">
    <property type="protein sequence ID" value="ADU49231.1"/>
    <property type="molecule type" value="Genomic_DNA"/>
</dbReference>
<name>E6S956_INTC7</name>
<feature type="domain" description="YdhG-like" evidence="1">
    <location>
        <begin position="16"/>
        <end position="107"/>
    </location>
</feature>
<dbReference type="HOGENOM" id="CLU_128703_3_1_11"/>
<proteinExistence type="predicted"/>
<reference evidence="2 3" key="1">
    <citation type="journal article" date="2010" name="Stand. Genomic Sci.">
        <title>Complete genome sequence of Intrasporangium calvum type strain (7 KIP).</title>
        <authorList>
            <person name="Del Rio T.G."/>
            <person name="Chertkov O."/>
            <person name="Yasawong M."/>
            <person name="Lucas S."/>
            <person name="Deshpande S."/>
            <person name="Cheng J.F."/>
            <person name="Detter C."/>
            <person name="Tapia R."/>
            <person name="Han C."/>
            <person name="Goodwin L."/>
            <person name="Pitluck S."/>
            <person name="Liolios K."/>
            <person name="Ivanova N."/>
            <person name="Mavromatis K."/>
            <person name="Pati A."/>
            <person name="Chen A."/>
            <person name="Palaniappan K."/>
            <person name="Land M."/>
            <person name="Hauser L."/>
            <person name="Chang Y.J."/>
            <person name="Jeffries C.D."/>
            <person name="Rohde M."/>
            <person name="Pukall R."/>
            <person name="Sikorski J."/>
            <person name="Goker M."/>
            <person name="Woyke T."/>
            <person name="Bristow J."/>
            <person name="Eisen J.A."/>
            <person name="Markowitz V."/>
            <person name="Hugenholtz P."/>
            <person name="Kyrpides N.C."/>
            <person name="Klenk H.P."/>
            <person name="Lapidus A."/>
        </authorList>
    </citation>
    <scope>NUCLEOTIDE SEQUENCE [LARGE SCALE GENOMIC DNA]</scope>
    <source>
        <strain evidence="3">ATCC 23552 / DSM 43043 / JCM 3097 / NBRC 12989 / 7 KIP</strain>
    </source>
</reference>
<sequence length="117" mass="12615">MGTVTDYLAAIDDAGRRAALTRVIDLARQVVPDAEEGMGYGMPALRHRGKPLVAVVWAAKHLSVFPFSSAVVDAVAGDLDGFSLSKGTIRFTEDRPVPDAVVARLVRLRADEIEGRR</sequence>
<dbReference type="RefSeq" id="WP_013493544.1">
    <property type="nucleotide sequence ID" value="NC_014830.1"/>
</dbReference>
<dbReference type="SUPFAM" id="SSF159888">
    <property type="entry name" value="YdhG-like"/>
    <property type="match status" value="1"/>
</dbReference>
<dbReference type="Proteomes" id="UP000008914">
    <property type="component" value="Chromosome"/>
</dbReference>
<dbReference type="OrthoDB" id="3236524at2"/>
<dbReference type="KEGG" id="ica:Intca_2730"/>
<keyword evidence="3" id="KW-1185">Reference proteome</keyword>
<dbReference type="AlphaFoldDB" id="E6S956"/>
<evidence type="ECO:0000259" key="1">
    <source>
        <dbReference type="Pfam" id="PF08818"/>
    </source>
</evidence>